<proteinExistence type="predicted"/>
<organism evidence="1 2">
    <name type="scientific">Eragrostis curvula</name>
    <name type="common">weeping love grass</name>
    <dbReference type="NCBI Taxonomy" id="38414"/>
    <lineage>
        <taxon>Eukaryota</taxon>
        <taxon>Viridiplantae</taxon>
        <taxon>Streptophyta</taxon>
        <taxon>Embryophyta</taxon>
        <taxon>Tracheophyta</taxon>
        <taxon>Spermatophyta</taxon>
        <taxon>Magnoliopsida</taxon>
        <taxon>Liliopsida</taxon>
        <taxon>Poales</taxon>
        <taxon>Poaceae</taxon>
        <taxon>PACMAD clade</taxon>
        <taxon>Chloridoideae</taxon>
        <taxon>Eragrostideae</taxon>
        <taxon>Eragrostidinae</taxon>
        <taxon>Eragrostis</taxon>
    </lineage>
</organism>
<accession>A0A5J9WUB7</accession>
<dbReference type="EMBL" id="RWGY01000002">
    <property type="protein sequence ID" value="TVU51406.1"/>
    <property type="molecule type" value="Genomic_DNA"/>
</dbReference>
<comment type="caution">
    <text evidence="1">The sequence shown here is derived from an EMBL/GenBank/DDBJ whole genome shotgun (WGS) entry which is preliminary data.</text>
</comment>
<protein>
    <submittedName>
        <fullName evidence="1">Uncharacterized protein</fullName>
    </submittedName>
</protein>
<evidence type="ECO:0000313" key="2">
    <source>
        <dbReference type="Proteomes" id="UP000324897"/>
    </source>
</evidence>
<dbReference type="Gramene" id="TVU51406">
    <property type="protein sequence ID" value="TVU51406"/>
    <property type="gene ID" value="EJB05_02836"/>
</dbReference>
<dbReference type="AlphaFoldDB" id="A0A5J9WUB7"/>
<reference evidence="1 2" key="1">
    <citation type="journal article" date="2019" name="Sci. Rep.">
        <title>A high-quality genome of Eragrostis curvula grass provides insights into Poaceae evolution and supports new strategies to enhance forage quality.</title>
        <authorList>
            <person name="Carballo J."/>
            <person name="Santos B.A.C.M."/>
            <person name="Zappacosta D."/>
            <person name="Garbus I."/>
            <person name="Selva J.P."/>
            <person name="Gallo C.A."/>
            <person name="Diaz A."/>
            <person name="Albertini E."/>
            <person name="Caccamo M."/>
            <person name="Echenique V."/>
        </authorList>
    </citation>
    <scope>NUCLEOTIDE SEQUENCE [LARGE SCALE GENOMIC DNA]</scope>
    <source>
        <strain evidence="2">cv. Victoria</strain>
        <tissue evidence="1">Leaf</tissue>
    </source>
</reference>
<evidence type="ECO:0000313" key="1">
    <source>
        <dbReference type="EMBL" id="TVU51406.1"/>
    </source>
</evidence>
<gene>
    <name evidence="1" type="ORF">EJB05_02836</name>
</gene>
<feature type="non-terminal residue" evidence="1">
    <location>
        <position position="1"/>
    </location>
</feature>
<sequence length="91" mass="10306">MCWRRCSVLAAVFVYSSVSGSWTHGTTAWAAIGLDVPVVNIPLMCWWHGYAYGCVYWDAGISNKMIQLSTAWSSPQLAFRQAWTFRQNAIR</sequence>
<keyword evidence="2" id="KW-1185">Reference proteome</keyword>
<name>A0A5J9WUB7_9POAL</name>
<dbReference type="Proteomes" id="UP000324897">
    <property type="component" value="Chromosome 6"/>
</dbReference>